<reference evidence="14" key="1">
    <citation type="journal article" date="2017" name="Gigascience">
        <title>The genome draft of coconut (Cocos nucifera).</title>
        <authorList>
            <person name="Xiao Y."/>
            <person name="Xu P."/>
            <person name="Fan H."/>
            <person name="Baudouin L."/>
            <person name="Xia W."/>
            <person name="Bocs S."/>
            <person name="Xu J."/>
            <person name="Li Q."/>
            <person name="Guo A."/>
            <person name="Zhou L."/>
            <person name="Li J."/>
            <person name="Wu Y."/>
            <person name="Ma Z."/>
            <person name="Armero A."/>
            <person name="Issali A.E."/>
            <person name="Liu N."/>
            <person name="Peng M."/>
            <person name="Yang Y."/>
        </authorList>
    </citation>
    <scope>NUCLEOTIDE SEQUENCE</scope>
    <source>
        <tissue evidence="14">Spear leaf of Hainan Tall coconut</tissue>
    </source>
</reference>
<keyword evidence="7" id="KW-0067">ATP-binding</keyword>
<protein>
    <recommendedName>
        <fullName evidence="2">acetyl-CoA carboxytransferase</fullName>
        <ecNumber evidence="2">2.1.3.15</ecNumber>
    </recommendedName>
</protein>
<keyword evidence="4 14" id="KW-0808">Transferase</keyword>
<dbReference type="Pfam" id="PF03255">
    <property type="entry name" value="ACCA"/>
    <property type="match status" value="2"/>
</dbReference>
<dbReference type="EMBL" id="CM017883">
    <property type="protein sequence ID" value="KAG1365843.1"/>
    <property type="molecule type" value="Genomic_DNA"/>
</dbReference>
<keyword evidence="8" id="KW-0443">Lipid metabolism</keyword>
<evidence type="ECO:0000256" key="11">
    <source>
        <dbReference type="SAM" id="MobiDB-lite"/>
    </source>
</evidence>
<keyword evidence="5" id="KW-0547">Nucleotide-binding</keyword>
<reference evidence="14" key="2">
    <citation type="submission" date="2019-07" db="EMBL/GenBank/DDBJ databases">
        <authorList>
            <person name="Yang Y."/>
            <person name="Bocs S."/>
            <person name="Baudouin L."/>
        </authorList>
    </citation>
    <scope>NUCLEOTIDE SEQUENCE</scope>
    <source>
        <tissue evidence="14">Spear leaf of Hainan Tall coconut</tissue>
    </source>
</reference>
<dbReference type="GO" id="GO:0016743">
    <property type="term" value="F:carboxyl- or carbamoyltransferase activity"/>
    <property type="evidence" value="ECO:0007669"/>
    <property type="project" value="InterPro"/>
</dbReference>
<feature type="transmembrane region" description="Helical" evidence="12">
    <location>
        <begin position="556"/>
        <end position="575"/>
    </location>
</feature>
<dbReference type="SUPFAM" id="SSF52096">
    <property type="entry name" value="ClpP/crotonase"/>
    <property type="match status" value="2"/>
</dbReference>
<dbReference type="InterPro" id="IPR001095">
    <property type="entry name" value="Acetyl_CoA_COase_a_su"/>
</dbReference>
<comment type="catalytic activity">
    <reaction evidence="10">
        <text>N(6)-carboxybiotinyl-L-lysyl-[protein] + acetyl-CoA = N(6)-biotinyl-L-lysyl-[protein] + malonyl-CoA</text>
        <dbReference type="Rhea" id="RHEA:54728"/>
        <dbReference type="Rhea" id="RHEA-COMP:10505"/>
        <dbReference type="Rhea" id="RHEA-COMP:10506"/>
        <dbReference type="ChEBI" id="CHEBI:57288"/>
        <dbReference type="ChEBI" id="CHEBI:57384"/>
        <dbReference type="ChEBI" id="CHEBI:83144"/>
        <dbReference type="ChEBI" id="CHEBI:83145"/>
        <dbReference type="EC" id="2.1.3.15"/>
    </reaction>
</comment>
<sequence>MGGGEITVAVGEITTATMRGSISLAGDGNCNKGQRGCSGVPLKSLRRPRKGARTRTRKSLSAAVVAKIKKVKKHDYPWPDEIDPNVKGGYLSYLSHFKPLKEKPKPVTLPFEKPLMDLEKKLIDIRKATMDLVGRTELFVDVIPERVYKEPEILMVRKMADEMDLDFRDQIISLESKYQEALKDLYTHLTPMQRLSIARHPNRPTFLDHVLNITDKWVEFHGDRAGYDDPAIVTGIGSIDGRSYMFVGHQKGSISLAGDGNCNKGQRGCSGVPLKSLRRPRKGARTRTRKSLSAAVVAKIKKVKKHDYPWPDEIDPNVKGGYLSYLSHFKPLKEKPKPVTLPFEKPLMDLEKKLIDIRKATMDLVGRTELFVDVIPERVYKEPEILMVRKMADEMDLDFRDQIISLESKYQEALKDLYTHLTPMQRLSIARHPNRPTFLDHVLNITDKWVEFHGDRAGYDDPAIVTGIGSIDGRSYMFVGHQKGRKTKENIERNFGMPTPHGYRKALRMMYYADHHGLPIITFIDTPGAFADLKSEEIGQGEAIAHNLRTMFGLKVPIVTVVIGEGGSGGALAIGCANKLLMLENSVFYVASIYIPLIWFLLSIYYNSPEACAAILWKSSKAAPKAAEQLKITATELCKLKIADGIISEPLGGAHVDPSWTSQQIKIAVVGSMNELLEMDTPKLLHHRMLKFRYLGGFVEGEPVDLSKKVNMKTKEPLIQQEKPGTASDVDLEYEVEKLKEQILESKDDLPSQPSDLGLNEMIEKLKEEVNQEFAEVVDSMGLRDRLDMLRKEITVARSLPDQILDSSLTEKIEKLKQEFKQGLSEYPNHESLNHKLDMLKELSKAQKISERNEKIMSLKHEINEGFKVVMNHPDLKEKIDKLKAEISDAGLSRTFDLDNDLKEKIFMVKKGIESELAKKLSSLHLNVELVSSKREASIARDVIEHPLYSELKEKIDEINDEIEGGIENAVNSTNLKNEIVMLKLEVEKAGKSTDPEVKHKIESMIQQIRQSLAEAVSSPSLMEKYKKLKQKIARAKESSSGELEEGSGKYNGGLNQDALKEGSPKLDITEVEIDID</sequence>
<dbReference type="InterPro" id="IPR011763">
    <property type="entry name" value="COA_CT_C"/>
</dbReference>
<dbReference type="Gene3D" id="3.90.226.10">
    <property type="entry name" value="2-enoyl-CoA Hydratase, Chain A, domain 1"/>
    <property type="match status" value="2"/>
</dbReference>
<dbReference type="GO" id="GO:2001295">
    <property type="term" value="P:malonyl-CoA biosynthetic process"/>
    <property type="evidence" value="ECO:0007669"/>
    <property type="project" value="UniProtKB-UniPathway"/>
</dbReference>
<dbReference type="OrthoDB" id="196847at2759"/>
<keyword evidence="15" id="KW-1185">Reference proteome</keyword>
<feature type="region of interest" description="Disordered" evidence="11">
    <location>
        <begin position="1034"/>
        <end position="1066"/>
    </location>
</feature>
<evidence type="ECO:0000256" key="6">
    <source>
        <dbReference type="ARBA" id="ARBA00022832"/>
    </source>
</evidence>
<dbReference type="PANTHER" id="PTHR42853">
    <property type="entry name" value="ACETYL-COENZYME A CARBOXYLASE CARBOXYL TRANSFERASE SUBUNIT ALPHA"/>
    <property type="match status" value="1"/>
</dbReference>
<accession>A0A8K0ISA1</accession>
<keyword evidence="12" id="KW-1133">Transmembrane helix</keyword>
<evidence type="ECO:0000256" key="2">
    <source>
        <dbReference type="ARBA" id="ARBA00011883"/>
    </source>
</evidence>
<evidence type="ECO:0000256" key="5">
    <source>
        <dbReference type="ARBA" id="ARBA00022741"/>
    </source>
</evidence>
<dbReference type="InterPro" id="IPR029045">
    <property type="entry name" value="ClpP/crotonase-like_dom_sf"/>
</dbReference>
<evidence type="ECO:0000256" key="7">
    <source>
        <dbReference type="ARBA" id="ARBA00022840"/>
    </source>
</evidence>
<dbReference type="GO" id="GO:0009317">
    <property type="term" value="C:acetyl-CoA carboxylase complex"/>
    <property type="evidence" value="ECO:0007669"/>
    <property type="project" value="InterPro"/>
</dbReference>
<keyword evidence="3" id="KW-0444">Lipid biosynthesis</keyword>
<dbReference type="UniPathway" id="UPA00655">
    <property type="reaction ID" value="UER00711"/>
</dbReference>
<feature type="domain" description="CoA carboxyltransferase C-terminal" evidence="13">
    <location>
        <begin position="173"/>
        <end position="252"/>
    </location>
</feature>
<dbReference type="PRINTS" id="PR01069">
    <property type="entry name" value="ACCCTRFRASEA"/>
</dbReference>
<evidence type="ECO:0000256" key="9">
    <source>
        <dbReference type="ARBA" id="ARBA00023160"/>
    </source>
</evidence>
<dbReference type="PROSITE" id="PS50989">
    <property type="entry name" value="COA_CT_CTER"/>
    <property type="match status" value="2"/>
</dbReference>
<evidence type="ECO:0000256" key="12">
    <source>
        <dbReference type="SAM" id="Phobius"/>
    </source>
</evidence>
<name>A0A8K0ISA1_COCNU</name>
<evidence type="ECO:0000256" key="10">
    <source>
        <dbReference type="ARBA" id="ARBA00049152"/>
    </source>
</evidence>
<keyword evidence="12" id="KW-0812">Transmembrane</keyword>
<keyword evidence="9" id="KW-0275">Fatty acid biosynthesis</keyword>
<dbReference type="EC" id="2.1.3.15" evidence="2"/>
<organism evidence="14 15">
    <name type="scientific">Cocos nucifera</name>
    <name type="common">Coconut palm</name>
    <dbReference type="NCBI Taxonomy" id="13894"/>
    <lineage>
        <taxon>Eukaryota</taxon>
        <taxon>Viridiplantae</taxon>
        <taxon>Streptophyta</taxon>
        <taxon>Embryophyta</taxon>
        <taxon>Tracheophyta</taxon>
        <taxon>Spermatophyta</taxon>
        <taxon>Magnoliopsida</taxon>
        <taxon>Liliopsida</taxon>
        <taxon>Arecaceae</taxon>
        <taxon>Arecoideae</taxon>
        <taxon>Cocoseae</taxon>
        <taxon>Attaleinae</taxon>
        <taxon>Cocos</taxon>
    </lineage>
</organism>
<evidence type="ECO:0000256" key="8">
    <source>
        <dbReference type="ARBA" id="ARBA00023098"/>
    </source>
</evidence>
<feature type="domain" description="CoA carboxyltransferase C-terminal" evidence="13">
    <location>
        <begin position="405"/>
        <end position="675"/>
    </location>
</feature>
<evidence type="ECO:0000256" key="4">
    <source>
        <dbReference type="ARBA" id="ARBA00022679"/>
    </source>
</evidence>
<feature type="transmembrane region" description="Helical" evidence="12">
    <location>
        <begin position="587"/>
        <end position="606"/>
    </location>
</feature>
<dbReference type="AlphaFoldDB" id="A0A8K0ISA1"/>
<proteinExistence type="inferred from homology"/>
<evidence type="ECO:0000256" key="3">
    <source>
        <dbReference type="ARBA" id="ARBA00022516"/>
    </source>
</evidence>
<comment type="pathway">
    <text evidence="1">Lipid metabolism; malonyl-CoA biosynthesis; malonyl-CoA from acetyl-CoA: step 1/1.</text>
</comment>
<keyword evidence="6" id="KW-0276">Fatty acid metabolism</keyword>
<keyword evidence="12" id="KW-0472">Membrane</keyword>
<evidence type="ECO:0000313" key="14">
    <source>
        <dbReference type="EMBL" id="KAG1365843.1"/>
    </source>
</evidence>
<dbReference type="PANTHER" id="PTHR42853:SF3">
    <property type="entry name" value="ACETYL-COENZYME A CARBOXYLASE CARBOXYL TRANSFERASE SUBUNIT ALPHA, CHLOROPLASTIC"/>
    <property type="match status" value="1"/>
</dbReference>
<dbReference type="GO" id="GO:0005524">
    <property type="term" value="F:ATP binding"/>
    <property type="evidence" value="ECO:0007669"/>
    <property type="project" value="UniProtKB-KW"/>
</dbReference>
<dbReference type="GO" id="GO:0003989">
    <property type="term" value="F:acetyl-CoA carboxylase activity"/>
    <property type="evidence" value="ECO:0007669"/>
    <property type="project" value="InterPro"/>
</dbReference>
<dbReference type="HAMAP" id="MF_00823">
    <property type="entry name" value="AcetylCoA_CT_alpha"/>
    <property type="match status" value="1"/>
</dbReference>
<comment type="caution">
    <text evidence="14">The sequence shown here is derived from an EMBL/GenBank/DDBJ whole genome shotgun (WGS) entry which is preliminary data.</text>
</comment>
<evidence type="ECO:0000259" key="13">
    <source>
        <dbReference type="PROSITE" id="PS50989"/>
    </source>
</evidence>
<evidence type="ECO:0000256" key="1">
    <source>
        <dbReference type="ARBA" id="ARBA00004956"/>
    </source>
</evidence>
<dbReference type="Proteomes" id="UP000797356">
    <property type="component" value="Chromosome 12"/>
</dbReference>
<gene>
    <name evidence="14" type="ORF">COCNU_12G008430</name>
</gene>
<dbReference type="NCBIfam" id="NF004344">
    <property type="entry name" value="PRK05724.1"/>
    <property type="match status" value="1"/>
</dbReference>
<dbReference type="GO" id="GO:0006633">
    <property type="term" value="P:fatty acid biosynthetic process"/>
    <property type="evidence" value="ECO:0007669"/>
    <property type="project" value="UniProtKB-KW"/>
</dbReference>
<dbReference type="NCBIfam" id="TIGR00513">
    <property type="entry name" value="accA"/>
    <property type="match status" value="1"/>
</dbReference>
<evidence type="ECO:0000313" key="15">
    <source>
        <dbReference type="Proteomes" id="UP000797356"/>
    </source>
</evidence>